<keyword evidence="6 7" id="KW-0238">DNA-binding</keyword>
<accession>A0A1M6NJH1</accession>
<evidence type="ECO:0000259" key="8">
    <source>
        <dbReference type="SMART" id="SM00968"/>
    </source>
</evidence>
<feature type="coiled-coil region" evidence="7">
    <location>
        <begin position="227"/>
        <end position="331"/>
    </location>
</feature>
<dbReference type="GO" id="GO:0007059">
    <property type="term" value="P:chromosome segregation"/>
    <property type="evidence" value="ECO:0007669"/>
    <property type="project" value="UniProtKB-UniRule"/>
</dbReference>
<feature type="coiled-coil region" evidence="7">
    <location>
        <begin position="909"/>
        <end position="950"/>
    </location>
</feature>
<gene>
    <name evidence="7" type="primary">smc</name>
    <name evidence="9" type="ORF">SAMN02745912_01751</name>
</gene>
<comment type="subunit">
    <text evidence="7">Homodimer.</text>
</comment>
<dbReference type="GO" id="GO:0005524">
    <property type="term" value="F:ATP binding"/>
    <property type="evidence" value="ECO:0007669"/>
    <property type="project" value="UniProtKB-UniRule"/>
</dbReference>
<dbReference type="CDD" id="cd03278">
    <property type="entry name" value="ABC_SMC_barmotin"/>
    <property type="match status" value="2"/>
</dbReference>
<dbReference type="GO" id="GO:0003677">
    <property type="term" value="F:DNA binding"/>
    <property type="evidence" value="ECO:0007669"/>
    <property type="project" value="UniProtKB-UniRule"/>
</dbReference>
<feature type="coiled-coil region" evidence="7">
    <location>
        <begin position="367"/>
        <end position="499"/>
    </location>
</feature>
<dbReference type="Proteomes" id="UP000184465">
    <property type="component" value="Unassembled WGS sequence"/>
</dbReference>
<comment type="function">
    <text evidence="7">Required for chromosome condensation and partitioning.</text>
</comment>
<feature type="coiled-coil region" evidence="7">
    <location>
        <begin position="685"/>
        <end position="726"/>
    </location>
</feature>
<dbReference type="InterPro" id="IPR003395">
    <property type="entry name" value="RecF/RecN/SMC_N"/>
</dbReference>
<dbReference type="InterPro" id="IPR027417">
    <property type="entry name" value="P-loop_NTPase"/>
</dbReference>
<dbReference type="Gene3D" id="1.20.1060.20">
    <property type="match status" value="1"/>
</dbReference>
<dbReference type="FunFam" id="3.40.50.300:FF:000901">
    <property type="entry name" value="Chromosome partition protein Smc"/>
    <property type="match status" value="1"/>
</dbReference>
<sequence>MYLKKLEIHGFKSFADKITIDFRNGITGIVGPNGSGKSNIIDSVRWVLGEQSPKTLRGSRMEDIIFNGTSHRKPLGMAEVSLTFDNSEKFLPIDYSEVTITRRLYRSGESEYLINKTPCRLKDIRELIMDTGIGIDGYSLIGQGQIDGILSNKPDERRQIFEEAAGIVKYKSRKLEAEKKLSNTNQNIVRIEDIIVELETRIQPLKIQSEKAKKFLDLSEELKKLEINIFLREIEDIKLKLKAEEEQFHVVNNQHADYLSKKQSVSSEQLKCQQKIEELNNDIQSMKENYFETTNLLKKLEGERILYKEKVQNIDKNVSRIRNEIEGISDKDKDINIELSHLLLQKQEFNTLISKKNELLVKENEKYEELGNLINKYQYKLEELKGKNIEVLNSMSSIKSEANSMNTIKENLINRIKRIEHEKRSLSNKKKDNTEKFLEVNNEIKKTKASYNEMLLKKEELIKKNNEYRNKYQDLLNLYEKEKNNLRDLQSQKKLLQAMDRSYEGFSSSVRKTLKLCKENSTLGKGVHGVVAELMTIPKDYEIAMEVALGYSMQYIVCNNEEDAKRIVKHLKENNLGRVTFLPLSNVYSQKNKKNIESKLIKHKGFIGIASNLVSTSNKYDSLFNYLLGNTIIVDNIDSAVDISKTVKKFKIVTLDGDIINPGGTITGGSYKSKTVNVFRRKRKIKELDDKIDDLNKLTTQYKNDLEELKNKLEGIDNKLKDNSISVESIKLTLLKKENVLTNIENQGHSLDVSLCNLDEELKELKSELKDIDESISKKNSFVLSLKKENEELENNIQNMSRIAHEKQNQINLLKEKITSIKIDLASLKEKRDNNKMEIKRIQDSIEVWKNNRLNKEKELSQLEKEKEGLIKKTDNIMMKINDNNVLSKQIEYNINKYTNEKDIWIKRNKELIMKIETIDNALNDLKESLHKIEVKKARLELQNDNLIKKIWEKYELSYMDALNHKSDIEDFNIASKRISSLNRELKKLGEVNISSIKEYEEVNQRYAFLKEQREDLIKAKESLNQVIKELESTMNKQFVKSFKQINENFSEIFNQLFNGGKAKLLLDDYENVLESNIDIVAQPPGKKLQNLNLLSGGEKALTAIALLFSILRTKPTPFCILDEIEAALDDINIFRFAEFLKEFTKNSQFIIITHRKGTMEIIDYLYGITMQEYGVSKVVSVKLSEVAS</sequence>
<dbReference type="InterPro" id="IPR011890">
    <property type="entry name" value="SMC_prok"/>
</dbReference>
<proteinExistence type="inferred from homology"/>
<dbReference type="SUPFAM" id="SSF57997">
    <property type="entry name" value="Tropomyosin"/>
    <property type="match status" value="1"/>
</dbReference>
<evidence type="ECO:0000256" key="1">
    <source>
        <dbReference type="ARBA" id="ARBA00004496"/>
    </source>
</evidence>
<dbReference type="Gene3D" id="3.30.70.1620">
    <property type="match status" value="1"/>
</dbReference>
<dbReference type="SUPFAM" id="SSF52540">
    <property type="entry name" value="P-loop containing nucleoside triphosphate hydrolases"/>
    <property type="match status" value="1"/>
</dbReference>
<comment type="subcellular location">
    <subcellularLocation>
        <location evidence="1 7">Cytoplasm</location>
    </subcellularLocation>
</comment>
<keyword evidence="10" id="KW-1185">Reference proteome</keyword>
<dbReference type="GO" id="GO:0007062">
    <property type="term" value="P:sister chromatid cohesion"/>
    <property type="evidence" value="ECO:0007669"/>
    <property type="project" value="InterPro"/>
</dbReference>
<dbReference type="GO" id="GO:0006260">
    <property type="term" value="P:DNA replication"/>
    <property type="evidence" value="ECO:0007669"/>
    <property type="project" value="UniProtKB-UniRule"/>
</dbReference>
<dbReference type="HAMAP" id="MF_01894">
    <property type="entry name" value="Smc_prok"/>
    <property type="match status" value="1"/>
</dbReference>
<dbReference type="PIRSF" id="PIRSF005719">
    <property type="entry name" value="SMC"/>
    <property type="match status" value="1"/>
</dbReference>
<evidence type="ECO:0000256" key="4">
    <source>
        <dbReference type="ARBA" id="ARBA00022840"/>
    </source>
</evidence>
<name>A0A1M6NJH1_PARC5</name>
<evidence type="ECO:0000256" key="6">
    <source>
        <dbReference type="ARBA" id="ARBA00023125"/>
    </source>
</evidence>
<dbReference type="GO" id="GO:0005737">
    <property type="term" value="C:cytoplasm"/>
    <property type="evidence" value="ECO:0007669"/>
    <property type="project" value="UniProtKB-SubCell"/>
</dbReference>
<dbReference type="GO" id="GO:0016887">
    <property type="term" value="F:ATP hydrolysis activity"/>
    <property type="evidence" value="ECO:0007669"/>
    <property type="project" value="InterPro"/>
</dbReference>
<keyword evidence="5 7" id="KW-0175">Coiled coil</keyword>
<evidence type="ECO:0000256" key="3">
    <source>
        <dbReference type="ARBA" id="ARBA00022741"/>
    </source>
</evidence>
<dbReference type="Gene3D" id="3.40.50.300">
    <property type="entry name" value="P-loop containing nucleotide triphosphate hydrolases"/>
    <property type="match status" value="2"/>
</dbReference>
<reference evidence="9 10" key="1">
    <citation type="submission" date="2016-11" db="EMBL/GenBank/DDBJ databases">
        <authorList>
            <person name="Jaros S."/>
            <person name="Januszkiewicz K."/>
            <person name="Wedrychowicz H."/>
        </authorList>
    </citation>
    <scope>NUCLEOTIDE SEQUENCE [LARGE SCALE GENOMIC DNA]</scope>
    <source>
        <strain evidence="9 10">DSM 15212</strain>
    </source>
</reference>
<evidence type="ECO:0000256" key="5">
    <source>
        <dbReference type="ARBA" id="ARBA00023054"/>
    </source>
</evidence>
<evidence type="ECO:0000256" key="7">
    <source>
        <dbReference type="HAMAP-Rule" id="MF_01894"/>
    </source>
</evidence>
<dbReference type="PANTHER" id="PTHR43977">
    <property type="entry name" value="STRUCTURAL MAINTENANCE OF CHROMOSOMES PROTEIN 3"/>
    <property type="match status" value="1"/>
</dbReference>
<organism evidence="9 10">
    <name type="scientific">Paramaledivibacter caminithermalis (strain DSM 15212 / CIP 107654 / DViRD3)</name>
    <name type="common">Clostridium caminithermale</name>
    <dbReference type="NCBI Taxonomy" id="1121301"/>
    <lineage>
        <taxon>Bacteria</taxon>
        <taxon>Bacillati</taxon>
        <taxon>Bacillota</taxon>
        <taxon>Clostridia</taxon>
        <taxon>Peptostreptococcales</taxon>
        <taxon>Caminicellaceae</taxon>
        <taxon>Paramaledivibacter</taxon>
    </lineage>
</organism>
<dbReference type="STRING" id="1121301.SAMN02745912_01751"/>
<evidence type="ECO:0000256" key="2">
    <source>
        <dbReference type="ARBA" id="ARBA00022490"/>
    </source>
</evidence>
<dbReference type="InterPro" id="IPR024704">
    <property type="entry name" value="SMC"/>
</dbReference>
<feature type="coiled-coil region" evidence="7">
    <location>
        <begin position="1000"/>
        <end position="1037"/>
    </location>
</feature>
<dbReference type="RefSeq" id="WP_073148990.1">
    <property type="nucleotide sequence ID" value="NZ_FRAG01000017.1"/>
</dbReference>
<dbReference type="InterPro" id="IPR036277">
    <property type="entry name" value="SMC_hinge_sf"/>
</dbReference>
<dbReference type="SMART" id="SM00968">
    <property type="entry name" value="SMC_hinge"/>
    <property type="match status" value="1"/>
</dbReference>
<dbReference type="InterPro" id="IPR010935">
    <property type="entry name" value="SMC_hinge"/>
</dbReference>
<dbReference type="GO" id="GO:0030261">
    <property type="term" value="P:chromosome condensation"/>
    <property type="evidence" value="ECO:0007669"/>
    <property type="project" value="InterPro"/>
</dbReference>
<dbReference type="AlphaFoldDB" id="A0A1M6NJH1"/>
<dbReference type="Pfam" id="PF02463">
    <property type="entry name" value="SMC_N"/>
    <property type="match status" value="1"/>
</dbReference>
<keyword evidence="2 7" id="KW-0963">Cytoplasm</keyword>
<feature type="coiled-coil region" evidence="7">
    <location>
        <begin position="167"/>
        <end position="201"/>
    </location>
</feature>
<dbReference type="Pfam" id="PF06470">
    <property type="entry name" value="SMC_hinge"/>
    <property type="match status" value="1"/>
</dbReference>
<comment type="similarity">
    <text evidence="7">Belongs to the SMC family.</text>
</comment>
<keyword evidence="4 7" id="KW-0067">ATP-binding</keyword>
<dbReference type="SUPFAM" id="SSF75553">
    <property type="entry name" value="Smc hinge domain"/>
    <property type="match status" value="1"/>
</dbReference>
<dbReference type="GO" id="GO:0005694">
    <property type="term" value="C:chromosome"/>
    <property type="evidence" value="ECO:0007669"/>
    <property type="project" value="InterPro"/>
</dbReference>
<evidence type="ECO:0000313" key="9">
    <source>
        <dbReference type="EMBL" id="SHJ95830.1"/>
    </source>
</evidence>
<evidence type="ECO:0000313" key="10">
    <source>
        <dbReference type="Proteomes" id="UP000184465"/>
    </source>
</evidence>
<dbReference type="FunFam" id="3.40.50.300:FF:000984">
    <property type="entry name" value="Chromosome partition protein Smc"/>
    <property type="match status" value="1"/>
</dbReference>
<comment type="domain">
    <text evidence="7">Contains large globular domains required for ATP hydrolysis at each terminus and a third globular domain forming a flexible hinge near the middle of the molecule. These domains are separated by coiled-coil structures.</text>
</comment>
<protein>
    <recommendedName>
        <fullName evidence="7">Chromosome partition protein Smc</fullName>
    </recommendedName>
</protein>
<feature type="binding site" evidence="7">
    <location>
        <begin position="32"/>
        <end position="39"/>
    </location>
    <ligand>
        <name>ATP</name>
        <dbReference type="ChEBI" id="CHEBI:30616"/>
    </ligand>
</feature>
<dbReference type="NCBIfam" id="TIGR02168">
    <property type="entry name" value="SMC_prok_B"/>
    <property type="match status" value="1"/>
</dbReference>
<feature type="coiled-coil region" evidence="7">
    <location>
        <begin position="783"/>
        <end position="880"/>
    </location>
</feature>
<feature type="domain" description="SMC hinge" evidence="8">
    <location>
        <begin position="525"/>
        <end position="644"/>
    </location>
</feature>
<keyword evidence="3 7" id="KW-0547">Nucleotide-binding</keyword>
<dbReference type="EMBL" id="FRAG01000017">
    <property type="protein sequence ID" value="SHJ95830.1"/>
    <property type="molecule type" value="Genomic_DNA"/>
</dbReference>